<sequence>MKSKTWIFRDVLSSHRTKAFDSLLCRRLPVSKATKHLQLGEHFLFFPPSFEKLDRDGYFNYQNPGSLLGNPDLRYRRRIWGQGELVQYLPVTLDQEYTCHESIKYVKKIRDEHVVCIERTLLQERPENVSSPMDICLFERRVLMYTNAPANKTAVKMPVGEENYKILKNFTVTDMDIVAYGQMSLNPHRIHWDKEYSRYVEGYDDIIMQGPFSVQLLQKCIQPFLEQPIRQLRYRNLNYIYPNTTLSICQSLSSSSGMYTFQIRDLQKANLVYMKADVFC</sequence>
<dbReference type="InterPro" id="IPR052741">
    <property type="entry name" value="Mitochondrial_HTD2"/>
</dbReference>
<dbReference type="GO" id="GO:0019171">
    <property type="term" value="F:(3R)-hydroxyacyl-[acyl-carrier-protein] dehydratase activity"/>
    <property type="evidence" value="ECO:0007669"/>
    <property type="project" value="InterPro"/>
</dbReference>
<keyword evidence="2" id="KW-1185">Reference proteome</keyword>
<organism evidence="1 2">
    <name type="scientific">Saccharomyces pastorianus</name>
    <name type="common">Lager yeast</name>
    <name type="synonym">Saccharomyces cerevisiae x Saccharomyces eubayanus</name>
    <dbReference type="NCBI Taxonomy" id="27292"/>
    <lineage>
        <taxon>Eukaryota</taxon>
        <taxon>Fungi</taxon>
        <taxon>Dikarya</taxon>
        <taxon>Ascomycota</taxon>
        <taxon>Saccharomycotina</taxon>
        <taxon>Saccharomycetes</taxon>
        <taxon>Saccharomycetales</taxon>
        <taxon>Saccharomycetaceae</taxon>
        <taxon>Saccharomyces</taxon>
    </lineage>
</organism>
<dbReference type="AlphaFoldDB" id="A0A6C1DTI1"/>
<proteinExistence type="predicted"/>
<dbReference type="EMBL" id="CP048989">
    <property type="protein sequence ID" value="QID79913.1"/>
    <property type="molecule type" value="Genomic_DNA"/>
</dbReference>
<dbReference type="Proteomes" id="UP000501346">
    <property type="component" value="Chromosome ScVIII"/>
</dbReference>
<dbReference type="PRINTS" id="PR02096">
    <property type="entry name" value="HTDHYDRTASE2"/>
</dbReference>
<dbReference type="PANTHER" id="PTHR28152:SF1">
    <property type="entry name" value="HYDROXYACYL-THIOESTER DEHYDRATASE TYPE 2, MITOCHONDRIAL"/>
    <property type="match status" value="1"/>
</dbReference>
<dbReference type="GO" id="GO:0005739">
    <property type="term" value="C:mitochondrion"/>
    <property type="evidence" value="ECO:0007669"/>
    <property type="project" value="InterPro"/>
</dbReference>
<dbReference type="OrthoDB" id="3257538at2759"/>
<evidence type="ECO:0000313" key="1">
    <source>
        <dbReference type="EMBL" id="QID79913.1"/>
    </source>
</evidence>
<evidence type="ECO:0000313" key="2">
    <source>
        <dbReference type="Proteomes" id="UP000501346"/>
    </source>
</evidence>
<name>A0A6C1DTI1_SACPS</name>
<protein>
    <submittedName>
        <fullName evidence="1">Hydroxyacyl-thioester dehydratase htd2</fullName>
    </submittedName>
</protein>
<dbReference type="InterPro" id="IPR026223">
    <property type="entry name" value="Htd2"/>
</dbReference>
<accession>A0A6C1DTI1</accession>
<gene>
    <name evidence="1" type="primary">HTD2_1</name>
    <name evidence="1" type="ORF">GRS66_002213</name>
</gene>
<dbReference type="Gene3D" id="3.10.129.10">
    <property type="entry name" value="Hotdog Thioesterase"/>
    <property type="match status" value="1"/>
</dbReference>
<reference evidence="1 2" key="1">
    <citation type="journal article" date="2019" name="BMC Genomics">
        <title>Chromosome level assembly and comparative genome analysis confirm lager-brewing yeasts originated from a single hybridization.</title>
        <authorList>
            <person name="Salazar A.N."/>
            <person name="Gorter de Vries A.R."/>
            <person name="van den Broek M."/>
            <person name="Brouwers N."/>
            <person name="de la Torre Cortes P."/>
            <person name="Kuijpers N.G.A."/>
            <person name="Daran J.G."/>
            <person name="Abeel T."/>
        </authorList>
    </citation>
    <scope>NUCLEOTIDE SEQUENCE [LARGE SCALE GENOMIC DNA]</scope>
    <source>
        <strain evidence="1 2">CBS 1483</strain>
    </source>
</reference>
<dbReference type="InterPro" id="IPR029069">
    <property type="entry name" value="HotDog_dom_sf"/>
</dbReference>
<dbReference type="GO" id="GO:0006633">
    <property type="term" value="P:fatty acid biosynthetic process"/>
    <property type="evidence" value="ECO:0007669"/>
    <property type="project" value="InterPro"/>
</dbReference>
<dbReference type="PANTHER" id="PTHR28152">
    <property type="entry name" value="HYDROXYACYL-THIOESTER DEHYDRATASE TYPE 2, MITOCHONDRIAL"/>
    <property type="match status" value="1"/>
</dbReference>
<dbReference type="SUPFAM" id="SSF54637">
    <property type="entry name" value="Thioesterase/thiol ester dehydrase-isomerase"/>
    <property type="match status" value="1"/>
</dbReference>